<dbReference type="InterPro" id="IPR006767">
    <property type="entry name" value="Cwf19-like_C_dom-2"/>
</dbReference>
<dbReference type="GO" id="GO:0061632">
    <property type="term" value="F:RNA lariat debranching enzyme activator activity"/>
    <property type="evidence" value="ECO:0000318"/>
    <property type="project" value="GO_Central"/>
</dbReference>
<dbReference type="OMA" id="IVPITHY"/>
<dbReference type="SUPFAM" id="SSF54197">
    <property type="entry name" value="HIT-like"/>
    <property type="match status" value="1"/>
</dbReference>
<feature type="compositionally biased region" description="Polar residues" evidence="3">
    <location>
        <begin position="288"/>
        <end position="300"/>
    </location>
</feature>
<dbReference type="GO" id="GO:0071014">
    <property type="term" value="C:post-mRNA release spliceosomal complex"/>
    <property type="evidence" value="ECO:0000318"/>
    <property type="project" value="GO_Central"/>
</dbReference>
<dbReference type="Gene3D" id="3.30.1370.210">
    <property type="match status" value="1"/>
</dbReference>
<evidence type="ECO:0000259" key="4">
    <source>
        <dbReference type="PROSITE" id="PS50103"/>
    </source>
</evidence>
<dbReference type="AlphaFoldDB" id="A0A1Y1HGX7"/>
<gene>
    <name evidence="6" type="ORF">KFL_000020470</name>
</gene>
<feature type="region of interest" description="Disordered" evidence="3">
    <location>
        <begin position="353"/>
        <end position="378"/>
    </location>
</feature>
<dbReference type="STRING" id="105231.A0A1Y1HGX7"/>
<keyword evidence="2" id="KW-0863">Zinc-finger</keyword>
<dbReference type="Gene3D" id="3.30.428.10">
    <property type="entry name" value="HIT-like"/>
    <property type="match status" value="1"/>
</dbReference>
<dbReference type="Pfam" id="PF04676">
    <property type="entry name" value="CwfJ_C_2"/>
    <property type="match status" value="1"/>
</dbReference>
<dbReference type="Proteomes" id="UP000054558">
    <property type="component" value="Unassembled WGS sequence"/>
</dbReference>
<comment type="caution">
    <text evidence="1">Lacks conserved residue(s) required for the propagation of feature annotation.</text>
</comment>
<dbReference type="PANTHER" id="PTHR12072:SF4">
    <property type="entry name" value="CWF19-LIKE PROTEIN 1"/>
    <property type="match status" value="1"/>
</dbReference>
<feature type="compositionally biased region" description="Gly residues" evidence="3">
    <location>
        <begin position="362"/>
        <end position="374"/>
    </location>
</feature>
<dbReference type="InterPro" id="IPR000571">
    <property type="entry name" value="Znf_CCCH"/>
</dbReference>
<dbReference type="CDD" id="cd07380">
    <property type="entry name" value="MPP_CWF19_N"/>
    <property type="match status" value="1"/>
</dbReference>
<feature type="compositionally biased region" description="Basic and acidic residues" evidence="3">
    <location>
        <begin position="325"/>
        <end position="337"/>
    </location>
</feature>
<dbReference type="GO" id="GO:0047627">
    <property type="term" value="F:adenylylsulfatase activity"/>
    <property type="evidence" value="ECO:0007669"/>
    <property type="project" value="UniProtKB-ARBA"/>
</dbReference>
<evidence type="ECO:0000256" key="1">
    <source>
        <dbReference type="PROSITE-ProRule" id="PRU00464"/>
    </source>
</evidence>
<dbReference type="GO" id="GO:0008270">
    <property type="term" value="F:zinc ion binding"/>
    <property type="evidence" value="ECO:0007669"/>
    <property type="project" value="UniProtKB-KW"/>
</dbReference>
<feature type="region of interest" description="Disordered" evidence="3">
    <location>
        <begin position="260"/>
        <end position="337"/>
    </location>
</feature>
<keyword evidence="2" id="KW-0479">Metal-binding</keyword>
<dbReference type="PROSITE" id="PS51084">
    <property type="entry name" value="HIT_2"/>
    <property type="match status" value="1"/>
</dbReference>
<feature type="zinc finger region" description="C3H1-type" evidence="2">
    <location>
        <begin position="332"/>
        <end position="359"/>
    </location>
</feature>
<dbReference type="InterPro" id="IPR036265">
    <property type="entry name" value="HIT-like_sf"/>
</dbReference>
<evidence type="ECO:0000256" key="3">
    <source>
        <dbReference type="SAM" id="MobiDB-lite"/>
    </source>
</evidence>
<dbReference type="PROSITE" id="PS50103">
    <property type="entry name" value="ZF_C3H1"/>
    <property type="match status" value="1"/>
</dbReference>
<name>A0A1Y1HGX7_KLENI</name>
<accession>A0A1Y1HGX7</accession>
<evidence type="ECO:0000256" key="2">
    <source>
        <dbReference type="PROSITE-ProRule" id="PRU00723"/>
    </source>
</evidence>
<dbReference type="GO" id="GO:0000398">
    <property type="term" value="P:mRNA splicing, via spliceosome"/>
    <property type="evidence" value="ECO:0000318"/>
    <property type="project" value="GO_Central"/>
</dbReference>
<keyword evidence="2" id="KW-0862">Zinc</keyword>
<sequence length="600" mass="64718">MEGAPVSPPAAPRVLLSGSPLGRLTTLFKRVAAVNKSNGPFDLLLCVGQFFPSQGGDASAEVAEYLGGRKVVPLPTYFIGDYGFGSEIVQAKMAESSGSGPVEICPNLYFLGRAGIAELSGLRVAFLAGEYDPFSYRAGAGSDASVPSSQRHQDFEALAALANDNERPVDFLLTNEWPRGILEGVDKAEAPAGLDPVAVGSPVAAELAKDLKPRYHIAGTEDVFFARAPYRNRGPSQHVSRFIGLARVGNDKKQKYLHALNPTPSSQLSPADLAAAPPNTTPSPYEPQPSTSQPAAQNSKPPVPGSVLSTGEPEGGQYWRWQEQPNKRQRTDGGDKVCFDFQKGRCERGDKCRYRHDLSGAGPTGRGSESGGPSKGPPGPPAPCWFCLSSPDVETHLVISIAEHSYVALAKGPLIPGHVLVLPIEHHPSLAALPPDVYAEMMRYKDALQKCFAAQNRASICFERYLQLRAGTHAHLQVCPISRSAADKARLHYESAAEKNGFRLVPVPAEEGANGAEQLRNAVGGPGNYFMVELPDETRLLHAIKPGEKLPMQFGREVLADLRGTPERADWRACKLTTEEETEMADAFKEMFKPFDIMET</sequence>
<feature type="domain" description="HIT" evidence="5">
    <location>
        <begin position="385"/>
        <end position="490"/>
    </location>
</feature>
<protein>
    <submittedName>
        <fullName evidence="6">Uncharacterized protein</fullName>
    </submittedName>
</protein>
<dbReference type="Pfam" id="PF04677">
    <property type="entry name" value="CwfJ_C_1"/>
    <property type="match status" value="1"/>
</dbReference>
<dbReference type="InterPro" id="IPR011146">
    <property type="entry name" value="HIT-like"/>
</dbReference>
<organism evidence="6 7">
    <name type="scientific">Klebsormidium nitens</name>
    <name type="common">Green alga</name>
    <name type="synonym">Ulothrix nitens</name>
    <dbReference type="NCBI Taxonomy" id="105231"/>
    <lineage>
        <taxon>Eukaryota</taxon>
        <taxon>Viridiplantae</taxon>
        <taxon>Streptophyta</taxon>
        <taxon>Klebsormidiophyceae</taxon>
        <taxon>Klebsormidiales</taxon>
        <taxon>Klebsormidiaceae</taxon>
        <taxon>Klebsormidium</taxon>
    </lineage>
</organism>
<feature type="domain" description="C3H1-type" evidence="4">
    <location>
        <begin position="332"/>
        <end position="359"/>
    </location>
</feature>
<proteinExistence type="predicted"/>
<evidence type="ECO:0000259" key="5">
    <source>
        <dbReference type="PROSITE" id="PS51084"/>
    </source>
</evidence>
<dbReference type="SMART" id="SM00356">
    <property type="entry name" value="ZnF_C3H1"/>
    <property type="match status" value="1"/>
</dbReference>
<dbReference type="InterPro" id="IPR040194">
    <property type="entry name" value="Cwf19-like"/>
</dbReference>
<dbReference type="PANTHER" id="PTHR12072">
    <property type="entry name" value="CWF19, CELL CYCLE CONTROL PROTEIN"/>
    <property type="match status" value="1"/>
</dbReference>
<evidence type="ECO:0000313" key="6">
    <source>
        <dbReference type="EMBL" id="GAQ77685.1"/>
    </source>
</evidence>
<dbReference type="InterPro" id="IPR006768">
    <property type="entry name" value="Cwf19-like_C_dom-1"/>
</dbReference>
<dbReference type="OrthoDB" id="444325at2759"/>
<evidence type="ECO:0000313" key="7">
    <source>
        <dbReference type="Proteomes" id="UP000054558"/>
    </source>
</evidence>
<reference evidence="6 7" key="1">
    <citation type="journal article" date="2014" name="Nat. Commun.">
        <title>Klebsormidium flaccidum genome reveals primary factors for plant terrestrial adaptation.</title>
        <authorList>
            <person name="Hori K."/>
            <person name="Maruyama F."/>
            <person name="Fujisawa T."/>
            <person name="Togashi T."/>
            <person name="Yamamoto N."/>
            <person name="Seo M."/>
            <person name="Sato S."/>
            <person name="Yamada T."/>
            <person name="Mori H."/>
            <person name="Tajima N."/>
            <person name="Moriyama T."/>
            <person name="Ikeuchi M."/>
            <person name="Watanabe M."/>
            <person name="Wada H."/>
            <person name="Kobayashi K."/>
            <person name="Saito M."/>
            <person name="Masuda T."/>
            <person name="Sasaki-Sekimoto Y."/>
            <person name="Mashiguchi K."/>
            <person name="Awai K."/>
            <person name="Shimojima M."/>
            <person name="Masuda S."/>
            <person name="Iwai M."/>
            <person name="Nobusawa T."/>
            <person name="Narise T."/>
            <person name="Kondo S."/>
            <person name="Saito H."/>
            <person name="Sato R."/>
            <person name="Murakawa M."/>
            <person name="Ihara Y."/>
            <person name="Oshima-Yamada Y."/>
            <person name="Ohtaka K."/>
            <person name="Satoh M."/>
            <person name="Sonobe K."/>
            <person name="Ishii M."/>
            <person name="Ohtani R."/>
            <person name="Kanamori-Sato M."/>
            <person name="Honoki R."/>
            <person name="Miyazaki D."/>
            <person name="Mochizuki H."/>
            <person name="Umetsu J."/>
            <person name="Higashi K."/>
            <person name="Shibata D."/>
            <person name="Kamiya Y."/>
            <person name="Sato N."/>
            <person name="Nakamura Y."/>
            <person name="Tabata S."/>
            <person name="Ida S."/>
            <person name="Kurokawa K."/>
            <person name="Ohta H."/>
        </authorList>
    </citation>
    <scope>NUCLEOTIDE SEQUENCE [LARGE SCALE GENOMIC DNA]</scope>
    <source>
        <strain evidence="6 7">NIES-2285</strain>
    </source>
</reference>
<dbReference type="EMBL" id="DF236951">
    <property type="protein sequence ID" value="GAQ77685.1"/>
    <property type="molecule type" value="Genomic_DNA"/>
</dbReference>
<keyword evidence="7" id="KW-1185">Reference proteome</keyword>